<organism evidence="2 3">
    <name type="scientific">Pseudoalteromonas nigrifaciens</name>
    <dbReference type="NCBI Taxonomy" id="28109"/>
    <lineage>
        <taxon>Bacteria</taxon>
        <taxon>Pseudomonadati</taxon>
        <taxon>Pseudomonadota</taxon>
        <taxon>Gammaproteobacteria</taxon>
        <taxon>Alteromonadales</taxon>
        <taxon>Pseudoalteromonadaceae</taxon>
        <taxon>Pseudoalteromonas</taxon>
    </lineage>
</organism>
<dbReference type="Proteomes" id="UP000198329">
    <property type="component" value="Chromosome I"/>
</dbReference>
<dbReference type="EMBL" id="CP011036">
    <property type="protein sequence ID" value="ASM54660.1"/>
    <property type="molecule type" value="Genomic_DNA"/>
</dbReference>
<feature type="transmembrane region" description="Helical" evidence="1">
    <location>
        <begin position="37"/>
        <end position="58"/>
    </location>
</feature>
<reference evidence="2 3" key="1">
    <citation type="submission" date="2015-03" db="EMBL/GenBank/DDBJ databases">
        <authorList>
            <person name="Xie B.-B."/>
            <person name="Rong J.-C."/>
            <person name="Qin Q.-L."/>
            <person name="Zhang Y.-Z."/>
        </authorList>
    </citation>
    <scope>NUCLEOTIDE SEQUENCE [LARGE SCALE GENOMIC DNA]</scope>
    <source>
        <strain evidence="2 3">KMM 661</strain>
    </source>
</reference>
<feature type="transmembrane region" description="Helical" evidence="1">
    <location>
        <begin position="95"/>
        <end position="113"/>
    </location>
</feature>
<dbReference type="RefSeq" id="WP_089368549.1">
    <property type="nucleotide sequence ID" value="NZ_BJXZ01000019.1"/>
</dbReference>
<keyword evidence="1" id="KW-1133">Transmembrane helix</keyword>
<keyword evidence="3" id="KW-1185">Reference proteome</keyword>
<dbReference type="GeneID" id="300942310"/>
<feature type="transmembrane region" description="Helical" evidence="1">
    <location>
        <begin position="65"/>
        <end position="89"/>
    </location>
</feature>
<name>A0AAC9UHK5_9GAMM</name>
<protein>
    <recommendedName>
        <fullName evidence="4">Orphan protein</fullName>
    </recommendedName>
</protein>
<keyword evidence="1" id="KW-0812">Transmembrane</keyword>
<evidence type="ECO:0000256" key="1">
    <source>
        <dbReference type="SAM" id="Phobius"/>
    </source>
</evidence>
<evidence type="ECO:0000313" key="3">
    <source>
        <dbReference type="Proteomes" id="UP000198329"/>
    </source>
</evidence>
<proteinExistence type="predicted"/>
<gene>
    <name evidence="2" type="ORF">PNIG_a2667</name>
</gene>
<evidence type="ECO:0000313" key="2">
    <source>
        <dbReference type="EMBL" id="ASM54660.1"/>
    </source>
</evidence>
<dbReference type="AlphaFoldDB" id="A0AAC9UHK5"/>
<evidence type="ECO:0008006" key="4">
    <source>
        <dbReference type="Google" id="ProtNLM"/>
    </source>
</evidence>
<keyword evidence="1" id="KW-0472">Membrane</keyword>
<sequence>MSKEPHVGLSLVNKAPQGMLITAVIAVLANYFLTLDIVTLGCAIAGGIVCASILLAYWLGKGGLFFILGVSVPLLLVLFTPLASIAALLNLLSGFFFGFFFGFCIALVMYKFLSAKWLPK</sequence>
<dbReference type="KEGG" id="png:PNIG_a2667"/>
<accession>A0AAC9UHK5</accession>
<feature type="transmembrane region" description="Helical" evidence="1">
    <location>
        <begin position="12"/>
        <end position="31"/>
    </location>
</feature>